<feature type="compositionally biased region" description="Low complexity" evidence="2">
    <location>
        <begin position="152"/>
        <end position="164"/>
    </location>
</feature>
<feature type="compositionally biased region" description="Polar residues" evidence="2">
    <location>
        <begin position="1671"/>
        <end position="1684"/>
    </location>
</feature>
<feature type="domain" description="Hint" evidence="3">
    <location>
        <begin position="2072"/>
        <end position="2196"/>
    </location>
</feature>
<organism evidence="4 5">
    <name type="scientific">Nocardiopsis flavescens</name>
    <dbReference type="NCBI Taxonomy" id="758803"/>
    <lineage>
        <taxon>Bacteria</taxon>
        <taxon>Bacillati</taxon>
        <taxon>Actinomycetota</taxon>
        <taxon>Actinomycetes</taxon>
        <taxon>Streptosporangiales</taxon>
        <taxon>Nocardiopsidaceae</taxon>
        <taxon>Nocardiopsis</taxon>
    </lineage>
</organism>
<dbReference type="Pfam" id="PF05203">
    <property type="entry name" value="Hom_end_hint"/>
    <property type="match status" value="1"/>
</dbReference>
<dbReference type="PANTHER" id="PTHR32305">
    <property type="match status" value="1"/>
</dbReference>
<dbReference type="InterPro" id="IPR030934">
    <property type="entry name" value="Intein_C"/>
</dbReference>
<dbReference type="SUPFAM" id="SSF51294">
    <property type="entry name" value="Hedgehog/intein (Hint) domain"/>
    <property type="match status" value="2"/>
</dbReference>
<dbReference type="InterPro" id="IPR050708">
    <property type="entry name" value="T6SS_VgrG/RHS"/>
</dbReference>
<dbReference type="Pfam" id="PF25023">
    <property type="entry name" value="TEN_YD-shell"/>
    <property type="match status" value="1"/>
</dbReference>
<feature type="region of interest" description="Disordered" evidence="2">
    <location>
        <begin position="95"/>
        <end position="116"/>
    </location>
</feature>
<dbReference type="InterPro" id="IPR036844">
    <property type="entry name" value="Hint_dom_sf"/>
</dbReference>
<dbReference type="Proteomes" id="UP000184452">
    <property type="component" value="Unassembled WGS sequence"/>
</dbReference>
<dbReference type="PANTHER" id="PTHR32305:SF17">
    <property type="entry name" value="TRNA NUCLEASE WAPA"/>
    <property type="match status" value="1"/>
</dbReference>
<dbReference type="GO" id="GO:0030908">
    <property type="term" value="P:protein splicing"/>
    <property type="evidence" value="ECO:0007669"/>
    <property type="project" value="InterPro"/>
</dbReference>
<feature type="region of interest" description="Disordered" evidence="2">
    <location>
        <begin position="1660"/>
        <end position="1706"/>
    </location>
</feature>
<evidence type="ECO:0000313" key="4">
    <source>
        <dbReference type="EMBL" id="SHK38898.1"/>
    </source>
</evidence>
<keyword evidence="5" id="KW-1185">Reference proteome</keyword>
<feature type="region of interest" description="Disordered" evidence="2">
    <location>
        <begin position="2289"/>
        <end position="2310"/>
    </location>
</feature>
<dbReference type="Gene3D" id="2.170.16.10">
    <property type="entry name" value="Hedgehog/Intein (Hint) domain"/>
    <property type="match status" value="1"/>
</dbReference>
<name>A0A1M6S312_9ACTN</name>
<feature type="region of interest" description="Disordered" evidence="2">
    <location>
        <begin position="870"/>
        <end position="897"/>
    </location>
</feature>
<dbReference type="Pfam" id="PF07591">
    <property type="entry name" value="PT-HINT"/>
    <property type="match status" value="1"/>
</dbReference>
<feature type="compositionally biased region" description="Polar residues" evidence="2">
    <location>
        <begin position="188"/>
        <end position="203"/>
    </location>
</feature>
<feature type="region of interest" description="Disordered" evidence="2">
    <location>
        <begin position="133"/>
        <end position="208"/>
    </location>
</feature>
<proteinExistence type="predicted"/>
<dbReference type="SMART" id="SM00306">
    <property type="entry name" value="HintN"/>
    <property type="match status" value="1"/>
</dbReference>
<dbReference type="InterPro" id="IPR056823">
    <property type="entry name" value="TEN-like_YD-shell"/>
</dbReference>
<dbReference type="PROSITE" id="PS50818">
    <property type="entry name" value="INTEIN_C_TER"/>
    <property type="match status" value="1"/>
</dbReference>
<dbReference type="Gene3D" id="2.180.10.10">
    <property type="entry name" value="RHS repeat-associated core"/>
    <property type="match status" value="2"/>
</dbReference>
<keyword evidence="1" id="KW-0677">Repeat</keyword>
<protein>
    <submittedName>
        <fullName evidence="4">Intein C-terminal splicing region/RHS repeat-associated core domain-containing protein</fullName>
    </submittedName>
</protein>
<dbReference type="InterPro" id="IPR022385">
    <property type="entry name" value="Rhs_assc_core"/>
</dbReference>
<dbReference type="Pfam" id="PF05593">
    <property type="entry name" value="RHS_repeat"/>
    <property type="match status" value="1"/>
</dbReference>
<sequence>MSVTPSPQDFNAFSEQDTPLRSRRFADRWRRWTSGAVSVAVIIALLSVSTSQAESINQQPEAPDEGWLQTSEFVAEAIEEDSAVDDAAITQLDPAAWPDTGTVGLQEPSGGGPVALNQVSEEDFQEWELPPFLQQDVPPEQEPATEDRVYSEPEPWADPSASPSDPEDVPAEPAPPEAEQGTEDPAEETSTPEASPQIETQAEPTLDVPEPVTDATLEVLDAQAADAAGINGLMMRLTRTDDVQAPGPVQVELDYTDFATAFGGDYGSRLRLLALDACALEENPDQDCQAAYDLGAVNDFSSRTLSAMAPATASGVTLAAVSEADGNSGDYQASELSPSATWEVGLQTGDFSWSYPIDTPDVAGGLAPSVSLSYSSGSIDGRTASTNNQTSWLGEGFDYHPGFIERSYVPCADDGQKDPKKTGDQCWRRHNATLSLNGMSSELLVDGNGTWRLRSDDGSKVERLTGTTNGDNDGEYWKVTTPDGTQYFFGRNRLPGWASGDPETNSAWTTPVYGNDDGEPCHKSSFSDSWCQQAWRWNLDYVVDVHGNAMTLHYTKEKNHYARNMGTVATPYDRGGYLRRIDYGLRSDDVYATAPARVVFTTGERCLTTDSFDCAPEKRTKANASRWPDTPQDQDCKSGQKCTGNYSPTFWSTKKLDKVTTQHHNGTDYVPIDSWTLTHKFPAPGDGTDPALWLDSVTHTGHVGGTLATPKLTFAGTPMPNRVDSTSDGVAPMNKWRITAVYSESGGQLDVLYSQPDCTPGQTPEPHSNTKRCYPVRWVPSGRGDKDITDWFHKYVVTQVVEVDLVTDQPDVITTYDYRGGAAWRYADADGFTKDDKRTWSQWRGYETVRVNTGVEGETRSEEEHRFFRGMHGDKQPSGTRSVEVTDSEGGEHTDHDHFYGQTLETLTRNGPGGEVVEKTIAIPWHHRTASRTYSWGTLTADIVRTASERSYTPTADGGWRQHRMDTTHDTLGMPTEVFDHGDTSVTGDEQCSRTTYARNTGKNILGLVSRQEAVSVGCDTTPRYPQDVIADIRSAYDGGNVGTAPTRGLETRSERLKDYNVTTPVYQAIQTSTYDSYGRELTQTDAEGNTLTYEFASAVTGGPATTLKVTNPLGHVATTQMEPARSLPVTETDANGRKIELTYDPLGRLTQVWLADRDRARDSPSLKFAYHINKDKPSYIASSSLNPHDDYITSYQIFDGLLRPRQTQTATSGGARLISDTLHDNRGLQVQTRTAYPTAGEPGGAIVTVNNTDEVPRWERTVHDGAERPVHAISMSRGLEQWRVSTQYRGEQTLVTAPEGGVGTTTITDIRGNTTELRHHHGREPVGDYDEITYTYNERNDLDTVSDSEGNTWNHTYDLRGRKVSTSDPDTGTTTFTYDELDRLTTKTDARDETLAYVYDALGRTVSLHDDSPQGNRRAAWVYDTLVKGQLTSSTRYSNGNAYTTRVLSYDQLYRPVSSDVIVPAAETGIAGTYRFTTRYNPDGSINRQVMPAIGGLAPENVKYIYNDLGQMTRVEGDGTYVDAAYYSSIGNLTQRSFSREGTRARKTWATWDYDEATNRVKWASVVPEVGNGSLLHQHYSYDDAGNILSIRDEPSDPNRLSDVQCYGYDQRRQLSEAWTPDATGENACAADPDVADLGGAAPYWHSYTYDAIGNRVTQTRHGIGGPTTRDYTTPEAGQSQPHALTRVEEQGPAGGRLEEYDYDDSGNMVSRVTASADQVMEWDAEGKLVTVGDADLGVTTYLYDADGARLIRRSPTTTTLYLPGTELHFERQSLLRTALRYYQHGGETVAVRDSDGKVSWIFSDHHGTGQLAIDSATGEVTQRRFTAFGEDRGGGAGDWPDERGFVGGTIDESTGLTQLGARAYDAGIGRFISVDPVLDLTDPQQMHGYAYANNNPVTYSDPDGLKVRKFLSGLGNRLKSRTNRLRNSFRSGASRVWNYRPFRNIRTTVRQRTTNFSTRTYNTVRNTYRRVPHSDKIFNFGTGAYSVIRTFSPPTLATDWVVRKVGLPTIMDYSVQFGADPNSGAYKLGATVPDLLVPGGWASRGIRGARSLVNNLREENTSDPVSCPLGNSFVRGTRVLMADGSHKAIEDIQIGEKVWASDPETGEEGPRTVLATIVGEGAKTLVEITVDTTTQVDAGTLGEGELPDGPSRPGPMVLGDAIVATDGHPFWVPLLGEWVDAVDLVPGMWFLSSEGTLVQITGTRTWTESERVYNLTVQDLHTYYVLTGDTPLLTHNCSPAEPLADRAHQIWSQLPTGHPRNSSSVAVVAAQTSRGVVHVVAGSGRGLTPAQRSSLTGNEIPARNIPGT</sequence>
<reference evidence="4 5" key="1">
    <citation type="submission" date="2016-11" db="EMBL/GenBank/DDBJ databases">
        <authorList>
            <person name="Jaros S."/>
            <person name="Januszkiewicz K."/>
            <person name="Wedrychowicz H."/>
        </authorList>
    </citation>
    <scope>NUCLEOTIDE SEQUENCE [LARGE SCALE GENOMIC DNA]</scope>
    <source>
        <strain evidence="4 5">CGMCC 4.5723</strain>
    </source>
</reference>
<dbReference type="NCBIfam" id="TIGR03696">
    <property type="entry name" value="Rhs_assc_core"/>
    <property type="match status" value="1"/>
</dbReference>
<evidence type="ECO:0000256" key="2">
    <source>
        <dbReference type="SAM" id="MobiDB-lite"/>
    </source>
</evidence>
<evidence type="ECO:0000313" key="5">
    <source>
        <dbReference type="Proteomes" id="UP000184452"/>
    </source>
</evidence>
<dbReference type="InterPro" id="IPR031325">
    <property type="entry name" value="RHS_repeat"/>
</dbReference>
<dbReference type="NCBIfam" id="TIGR01643">
    <property type="entry name" value="YD_repeat_2x"/>
    <property type="match status" value="2"/>
</dbReference>
<dbReference type="STRING" id="758803.SAMN05421803_1191"/>
<evidence type="ECO:0000256" key="1">
    <source>
        <dbReference type="ARBA" id="ARBA00022737"/>
    </source>
</evidence>
<dbReference type="InterPro" id="IPR006530">
    <property type="entry name" value="YD"/>
</dbReference>
<gene>
    <name evidence="4" type="ORF">SAMN05421803_1191</name>
</gene>
<dbReference type="InterPro" id="IPR003587">
    <property type="entry name" value="Hint_dom_N"/>
</dbReference>
<feature type="non-terminal residue" evidence="4">
    <location>
        <position position="2310"/>
    </location>
</feature>
<dbReference type="CDD" id="cd00081">
    <property type="entry name" value="Hint"/>
    <property type="match status" value="1"/>
</dbReference>
<dbReference type="InterPro" id="IPR007868">
    <property type="entry name" value="Hom_end_hint"/>
</dbReference>
<dbReference type="NCBIfam" id="TIGR01443">
    <property type="entry name" value="intein_Cterm"/>
    <property type="match status" value="1"/>
</dbReference>
<dbReference type="EMBL" id="FQZK01000019">
    <property type="protein sequence ID" value="SHK38898.1"/>
    <property type="molecule type" value="Genomic_DNA"/>
</dbReference>
<accession>A0A1M6S312</accession>
<evidence type="ECO:0000259" key="3">
    <source>
        <dbReference type="SMART" id="SM00306"/>
    </source>
</evidence>